<evidence type="ECO:0000256" key="2">
    <source>
        <dbReference type="ARBA" id="ARBA00022490"/>
    </source>
</evidence>
<feature type="domain" description="Hyaluronan-mediated motility receptor C-terminal" evidence="6">
    <location>
        <begin position="227"/>
        <end position="347"/>
    </location>
</feature>
<sequence length="364" mass="43008">MKFPRLLTQKRDPLARQKIRYILNQPVHKRARVVRFSLPPINDPHKNKENRDDIIPLADKTRRFEVKKFETLDNVHYEKREEETIRLRWTSRLEKEAENISKVFNRSDTNKEDVLKLPKLVHVHKSDRKCRNSCNVCEASRIISASPVDKVFREHREHGISCKCTVCETVNKIRAMQSPMQSPSPSESEKLFETLKDEKDALNTLIKENKETYENEVTDLKQQVVVTEKRLIDKESESEEVFGKLIEELTSKNDRMKEESANIKTENEMLHLRFSEIDKEMSEVNERSRALLEENAKLVGHQNLKQKIHYTAKLKDENNFLREQLGNHQQEIMKLKSGTPTKKENRTPLKQWNEKPWEETEESL</sequence>
<dbReference type="Pfam" id="PF15908">
    <property type="entry name" value="HMMR_C"/>
    <property type="match status" value="1"/>
</dbReference>
<keyword evidence="2" id="KW-0963">Cytoplasm</keyword>
<proteinExistence type="predicted"/>
<dbReference type="EMBL" id="UYJE01005476">
    <property type="protein sequence ID" value="VDI37625.1"/>
    <property type="molecule type" value="Genomic_DNA"/>
</dbReference>
<protein>
    <recommendedName>
        <fullName evidence="6">Hyaluronan-mediated motility receptor C-terminal domain-containing protein</fullName>
    </recommendedName>
</protein>
<evidence type="ECO:0000259" key="6">
    <source>
        <dbReference type="Pfam" id="PF15908"/>
    </source>
</evidence>
<name>A0A8B6EQV9_MYTGA</name>
<evidence type="ECO:0000256" key="4">
    <source>
        <dbReference type="SAM" id="Coils"/>
    </source>
</evidence>
<comment type="subcellular location">
    <subcellularLocation>
        <location evidence="1">Cytoplasm</location>
        <location evidence="1">Cytoskeleton</location>
        <location evidence="1">Spindle</location>
    </subcellularLocation>
</comment>
<dbReference type="OrthoDB" id="419631at2759"/>
<dbReference type="Proteomes" id="UP000596742">
    <property type="component" value="Unassembled WGS sequence"/>
</dbReference>
<evidence type="ECO:0000256" key="1">
    <source>
        <dbReference type="ARBA" id="ARBA00004186"/>
    </source>
</evidence>
<keyword evidence="8" id="KW-1185">Reference proteome</keyword>
<feature type="region of interest" description="Disordered" evidence="5">
    <location>
        <begin position="328"/>
        <end position="364"/>
    </location>
</feature>
<evidence type="ECO:0000313" key="7">
    <source>
        <dbReference type="EMBL" id="VDI37625.1"/>
    </source>
</evidence>
<evidence type="ECO:0000313" key="8">
    <source>
        <dbReference type="Proteomes" id="UP000596742"/>
    </source>
</evidence>
<gene>
    <name evidence="7" type="ORF">MGAL_10B064502</name>
</gene>
<dbReference type="AlphaFoldDB" id="A0A8B6EQV9"/>
<dbReference type="InterPro" id="IPR031794">
    <property type="entry name" value="HMMR_C"/>
</dbReference>
<keyword evidence="4" id="KW-0175">Coiled coil</keyword>
<feature type="coiled-coil region" evidence="4">
    <location>
        <begin position="192"/>
        <end position="266"/>
    </location>
</feature>
<reference evidence="7" key="1">
    <citation type="submission" date="2018-11" db="EMBL/GenBank/DDBJ databases">
        <authorList>
            <person name="Alioto T."/>
            <person name="Alioto T."/>
        </authorList>
    </citation>
    <scope>NUCLEOTIDE SEQUENCE</scope>
</reference>
<evidence type="ECO:0000256" key="5">
    <source>
        <dbReference type="SAM" id="MobiDB-lite"/>
    </source>
</evidence>
<organism evidence="7 8">
    <name type="scientific">Mytilus galloprovincialis</name>
    <name type="common">Mediterranean mussel</name>
    <dbReference type="NCBI Taxonomy" id="29158"/>
    <lineage>
        <taxon>Eukaryota</taxon>
        <taxon>Metazoa</taxon>
        <taxon>Spiralia</taxon>
        <taxon>Lophotrochozoa</taxon>
        <taxon>Mollusca</taxon>
        <taxon>Bivalvia</taxon>
        <taxon>Autobranchia</taxon>
        <taxon>Pteriomorphia</taxon>
        <taxon>Mytilida</taxon>
        <taxon>Mytiloidea</taxon>
        <taxon>Mytilidae</taxon>
        <taxon>Mytilinae</taxon>
        <taxon>Mytilus</taxon>
    </lineage>
</organism>
<evidence type="ECO:0000256" key="3">
    <source>
        <dbReference type="ARBA" id="ARBA00023212"/>
    </source>
</evidence>
<keyword evidence="3" id="KW-0206">Cytoskeleton</keyword>
<accession>A0A8B6EQV9</accession>
<dbReference type="GO" id="GO:0005819">
    <property type="term" value="C:spindle"/>
    <property type="evidence" value="ECO:0007669"/>
    <property type="project" value="UniProtKB-SubCell"/>
</dbReference>
<feature type="compositionally biased region" description="Basic and acidic residues" evidence="5">
    <location>
        <begin position="341"/>
        <end position="358"/>
    </location>
</feature>
<comment type="caution">
    <text evidence="7">The sequence shown here is derived from an EMBL/GenBank/DDBJ whole genome shotgun (WGS) entry which is preliminary data.</text>
</comment>